<keyword evidence="4" id="KW-1185">Reference proteome</keyword>
<dbReference type="Pfam" id="PF07484">
    <property type="entry name" value="Collar"/>
    <property type="match status" value="1"/>
</dbReference>
<feature type="domain" description="Phage tail collar" evidence="2">
    <location>
        <begin position="295"/>
        <end position="351"/>
    </location>
</feature>
<keyword evidence="1" id="KW-0732">Signal</keyword>
<organism evidence="3 4">
    <name type="scientific">Horticoccus luteus</name>
    <dbReference type="NCBI Taxonomy" id="2862869"/>
    <lineage>
        <taxon>Bacteria</taxon>
        <taxon>Pseudomonadati</taxon>
        <taxon>Verrucomicrobiota</taxon>
        <taxon>Opitutia</taxon>
        <taxon>Opitutales</taxon>
        <taxon>Opitutaceae</taxon>
        <taxon>Horticoccus</taxon>
    </lineage>
</organism>
<name>A0A8F9TUD9_9BACT</name>
<dbReference type="SUPFAM" id="SSF88874">
    <property type="entry name" value="Receptor-binding domain of short tail fibre protein gp12"/>
    <property type="match status" value="1"/>
</dbReference>
<dbReference type="RefSeq" id="WP_220161062.1">
    <property type="nucleotide sequence ID" value="NZ_CP080507.1"/>
</dbReference>
<dbReference type="InterPro" id="IPR011083">
    <property type="entry name" value="Phage_tail_collar_dom"/>
</dbReference>
<feature type="chain" id="PRO_5034270130" evidence="1">
    <location>
        <begin position="20"/>
        <end position="453"/>
    </location>
</feature>
<gene>
    <name evidence="3" type="ORF">K0B96_11610</name>
</gene>
<dbReference type="KEGG" id="ole:K0B96_11610"/>
<dbReference type="InterPro" id="IPR037053">
    <property type="entry name" value="Phage_tail_collar_dom_sf"/>
</dbReference>
<evidence type="ECO:0000256" key="1">
    <source>
        <dbReference type="SAM" id="SignalP"/>
    </source>
</evidence>
<dbReference type="EMBL" id="CP080507">
    <property type="protein sequence ID" value="QYM77958.1"/>
    <property type="molecule type" value="Genomic_DNA"/>
</dbReference>
<reference evidence="3" key="1">
    <citation type="submission" date="2021-08" db="EMBL/GenBank/DDBJ databases">
        <title>Genome of a novel bacterium of the phylum Verrucomicrobia, Oleiharenicola sp. KSB-15.</title>
        <authorList>
            <person name="Chung J.-H."/>
            <person name="Ahn J.-H."/>
            <person name="Yoon Y."/>
            <person name="Kim D.-Y."/>
            <person name="An S.-H."/>
            <person name="Park I."/>
            <person name="Yeon J."/>
        </authorList>
    </citation>
    <scope>NUCLEOTIDE SEQUENCE</scope>
    <source>
        <strain evidence="3">KSB-15</strain>
    </source>
</reference>
<dbReference type="Proteomes" id="UP000825051">
    <property type="component" value="Chromosome"/>
</dbReference>
<evidence type="ECO:0000259" key="2">
    <source>
        <dbReference type="Pfam" id="PF07484"/>
    </source>
</evidence>
<evidence type="ECO:0000313" key="3">
    <source>
        <dbReference type="EMBL" id="QYM77958.1"/>
    </source>
</evidence>
<protein>
    <submittedName>
        <fullName evidence="3">Tail fiber protein</fullName>
    </submittedName>
</protein>
<proteinExistence type="predicted"/>
<sequence>MKTFLAALLLLAGTLTAFAQTSSVPTLLSYQGHVTDASGTPIGNASPVNRTVTFKFYSVSSGGTPLYAETQTVTISGGDFSVLIGNGTGVSGLRGPSAPALTPFTVLSSIFTGNVYLGLTVDDGTAAADPEITPRQQIVSSAYSFRAKVAEALADAALTTTMLADTAVSTNKIGAAQVTTAKIANNAVTTALVADGNITNGKLASGAVTTAKIADGNVTTAKIADGNVTTEKLAAGAVTGATIADGTITSVDIADGTIAAVDLAANSVSTPKIVTNAVDYSKLEPGVQQSLCPTGTIVPFAGDTAPPGWVLCDGTALNRTSFANLFAVIGTRFGYTDGTNFRVPDFRGRFLRGRDGGAGRDPDRNSRVAMNANGSTGDRVGSVQGDQLAAHNHGYKDIYYSESGGNSTAYNNSIGSNKTDWDNEGYELNRTTDNTGGTETRPQNASVNYIIKV</sequence>
<dbReference type="AlphaFoldDB" id="A0A8F9TUD9"/>
<evidence type="ECO:0000313" key="4">
    <source>
        <dbReference type="Proteomes" id="UP000825051"/>
    </source>
</evidence>
<accession>A0A8F9TUD9</accession>
<feature type="signal peptide" evidence="1">
    <location>
        <begin position="1"/>
        <end position="19"/>
    </location>
</feature>
<dbReference type="Gene3D" id="3.90.1340.10">
    <property type="entry name" value="Phage tail collar domain"/>
    <property type="match status" value="1"/>
</dbReference>